<evidence type="ECO:0000313" key="3">
    <source>
        <dbReference type="Proteomes" id="UP000305881"/>
    </source>
</evidence>
<dbReference type="InterPro" id="IPR050900">
    <property type="entry name" value="Transposase_IS3/IS150/IS904"/>
</dbReference>
<dbReference type="SUPFAM" id="SSF53098">
    <property type="entry name" value="Ribonuclease H-like"/>
    <property type="match status" value="1"/>
</dbReference>
<dbReference type="InterPro" id="IPR025948">
    <property type="entry name" value="HTH-like_dom"/>
</dbReference>
<dbReference type="OrthoDB" id="5573356at2"/>
<evidence type="ECO:0000313" key="2">
    <source>
        <dbReference type="EMBL" id="QCW82189.1"/>
    </source>
</evidence>
<dbReference type="AlphaFoldDB" id="A0A4P9ULP1"/>
<accession>A0A4P9ULP1</accession>
<dbReference type="EMBL" id="CP035467">
    <property type="protein sequence ID" value="QCW82189.1"/>
    <property type="molecule type" value="Genomic_DNA"/>
</dbReference>
<sequence length="399" mass="45738">MSEKKRTLMISTQKAKVALEAVKGSKTVNEIAQDYSVHPTQVGLWKKALLENASQLFDVKRGPKAIDPQSDPERLYAKIGQLNMELEWLKKKFRDQPLSLRQGWINSSAGLSVAAQCRLAGIARSTVYTDKHEVDEVELMLLRLLDEEYTRHPFYGSRKMTVWLRMQGHAVNRKRVQRLMRILGLIAMVPGPNTSKKHPEHTVYPYLLRGLSVIRPNQVWSTDITYIRLAHGFVYLVAIMDWYSHKILAWRVSNTMDVGFCVDCLTAALKQYGAPEIFNTDQGSQFTSDKWVAVLQENSIKISMDGRGRALDNIFVERLWRSVKYEDIYPKNYVYMPELLLGLTEYFAFYNGERYHQALGYKTPDQIYQTAEGGGAMIVDKFNERTDKETTGGLHVDKA</sequence>
<proteinExistence type="predicted"/>
<dbReference type="InterPro" id="IPR048020">
    <property type="entry name" value="Transpos_IS3"/>
</dbReference>
<dbReference type="PANTHER" id="PTHR46889:SF4">
    <property type="entry name" value="TRANSPOSASE INSO FOR INSERTION SEQUENCE ELEMENT IS911B-RELATED"/>
    <property type="match status" value="1"/>
</dbReference>
<dbReference type="InterPro" id="IPR012337">
    <property type="entry name" value="RNaseH-like_sf"/>
</dbReference>
<name>A0A4P9ULP1_METBY</name>
<feature type="domain" description="Integrase catalytic" evidence="1">
    <location>
        <begin position="212"/>
        <end position="372"/>
    </location>
</feature>
<protein>
    <submittedName>
        <fullName evidence="2">IS3 family transposase</fullName>
    </submittedName>
</protein>
<gene>
    <name evidence="2" type="ORF">EQU24_07995</name>
</gene>
<keyword evidence="3" id="KW-1185">Reference proteome</keyword>
<dbReference type="Proteomes" id="UP000305881">
    <property type="component" value="Chromosome"/>
</dbReference>
<dbReference type="Gene3D" id="3.30.420.10">
    <property type="entry name" value="Ribonuclease H-like superfamily/Ribonuclease H"/>
    <property type="match status" value="1"/>
</dbReference>
<dbReference type="InterPro" id="IPR009057">
    <property type="entry name" value="Homeodomain-like_sf"/>
</dbReference>
<dbReference type="PANTHER" id="PTHR46889">
    <property type="entry name" value="TRANSPOSASE INSF FOR INSERTION SEQUENCE IS3B-RELATED"/>
    <property type="match status" value="1"/>
</dbReference>
<reference evidence="3" key="1">
    <citation type="journal article" date="2019" name="J. Bacteriol.">
        <title>A Mutagenic Screen Identifies a TonB-Dependent Receptor Required for the Lanthanide Metal Switch in the Type I Methanotroph 'Methylotuvimicrobium buryatense' 5GB1C.</title>
        <authorList>
            <person name="Groom J.D."/>
            <person name="Ford S.M."/>
            <person name="Pesesky M.W."/>
            <person name="Lidstrom M.E."/>
        </authorList>
    </citation>
    <scope>NUCLEOTIDE SEQUENCE [LARGE SCALE GENOMIC DNA]</scope>
    <source>
        <strain evidence="3">5GB1C</strain>
    </source>
</reference>
<dbReference type="NCBIfam" id="NF033516">
    <property type="entry name" value="transpos_IS3"/>
    <property type="match status" value="1"/>
</dbReference>
<organism evidence="2 3">
    <name type="scientific">Methylotuvimicrobium buryatense</name>
    <name type="common">Methylomicrobium buryatense</name>
    <dbReference type="NCBI Taxonomy" id="95641"/>
    <lineage>
        <taxon>Bacteria</taxon>
        <taxon>Pseudomonadati</taxon>
        <taxon>Pseudomonadota</taxon>
        <taxon>Gammaproteobacteria</taxon>
        <taxon>Methylococcales</taxon>
        <taxon>Methylococcaceae</taxon>
        <taxon>Methylotuvimicrobium</taxon>
    </lineage>
</organism>
<dbReference type="Pfam" id="PF00665">
    <property type="entry name" value="rve"/>
    <property type="match status" value="1"/>
</dbReference>
<dbReference type="KEGG" id="mbur:EQU24_07995"/>
<dbReference type="GO" id="GO:0015074">
    <property type="term" value="P:DNA integration"/>
    <property type="evidence" value="ECO:0007669"/>
    <property type="project" value="InterPro"/>
</dbReference>
<dbReference type="InterPro" id="IPR001584">
    <property type="entry name" value="Integrase_cat-core"/>
</dbReference>
<dbReference type="SUPFAM" id="SSF46689">
    <property type="entry name" value="Homeodomain-like"/>
    <property type="match status" value="1"/>
</dbReference>
<dbReference type="InterPro" id="IPR036397">
    <property type="entry name" value="RNaseH_sf"/>
</dbReference>
<evidence type="ECO:0000259" key="1">
    <source>
        <dbReference type="PROSITE" id="PS50994"/>
    </source>
</evidence>
<dbReference type="GO" id="GO:0003676">
    <property type="term" value="F:nucleic acid binding"/>
    <property type="evidence" value="ECO:0007669"/>
    <property type="project" value="InterPro"/>
</dbReference>
<dbReference type="RefSeq" id="WP_138767126.1">
    <property type="nucleotide sequence ID" value="NZ_CP035467.1"/>
</dbReference>
<dbReference type="Pfam" id="PF13276">
    <property type="entry name" value="HTH_21"/>
    <property type="match status" value="1"/>
</dbReference>
<dbReference type="PROSITE" id="PS50994">
    <property type="entry name" value="INTEGRASE"/>
    <property type="match status" value="1"/>
</dbReference>